<dbReference type="InterPro" id="IPR020843">
    <property type="entry name" value="ER"/>
</dbReference>
<protein>
    <submittedName>
        <fullName evidence="3">Crotonyl-CoA carboxylase/reductase</fullName>
        <ecNumber evidence="3">1.3.1.85</ecNumber>
    </submittedName>
</protein>
<sequence length="444" mass="48184">MTDAVLAESSREIIEQCPTPTSTTGLVIRRSDQRMFEGQAESAIDVRKSLHVEEVPLPDLAADEVLVAVMASAINYNTVWSAMFRPIPTFRFLDKLAKGNPDLARHATDQHILGSDAAGVVVRAGPSVRHWRVGDHVVVGTLHTDEQDPITQWDGMLSTSQRAWGFETNFGGLAHYAIVKATQLLPKPAHLTWEEAACSTLCLMTSYRMLISDRGARVKIGDLVLVWGATGGLGAYATQLAKAAGCQVVGVVSSASKVELARSIGCDLVINRYDAPGADGLSSLEGWRWLGSRIRDHFGEDPHCVFEHVGRPTFGASVYLARRGGTVVTCGSSHGYVHEFDNRHLWMNLKRIIGSHGANYQEAAEANRLVQMGRIMPALSEVHPLTESAEAVHRVHRNVHIGKVGVLCLAPSEGLGVTDLELRASIPAERLRLFRSDGPTVKGA</sequence>
<evidence type="ECO:0000256" key="1">
    <source>
        <dbReference type="ARBA" id="ARBA00022857"/>
    </source>
</evidence>
<proteinExistence type="predicted"/>
<dbReference type="PANTHER" id="PTHR44154">
    <property type="entry name" value="QUINONE OXIDOREDUCTASE"/>
    <property type="match status" value="1"/>
</dbReference>
<keyword evidence="4" id="KW-1185">Reference proteome</keyword>
<dbReference type="InterPro" id="IPR011032">
    <property type="entry name" value="GroES-like_sf"/>
</dbReference>
<dbReference type="InterPro" id="IPR051603">
    <property type="entry name" value="Zinc-ADH_QOR/CCCR"/>
</dbReference>
<dbReference type="SUPFAM" id="SSF50129">
    <property type="entry name" value="GroES-like"/>
    <property type="match status" value="1"/>
</dbReference>
<name>A0A7G7BPQ6_9ACTN</name>
<dbReference type="EMBL" id="CP045702">
    <property type="protein sequence ID" value="QNE77321.1"/>
    <property type="molecule type" value="Genomic_DNA"/>
</dbReference>
<dbReference type="InterPro" id="IPR036291">
    <property type="entry name" value="NAD(P)-bd_dom_sf"/>
</dbReference>
<evidence type="ECO:0000313" key="3">
    <source>
        <dbReference type="EMBL" id="QNE77321.1"/>
    </source>
</evidence>
<dbReference type="GO" id="GO:0043880">
    <property type="term" value="F:crotonyl-CoA reductase activity"/>
    <property type="evidence" value="ECO:0007669"/>
    <property type="project" value="InterPro"/>
</dbReference>
<dbReference type="AlphaFoldDB" id="A0A7G7BPQ6"/>
<dbReference type="Pfam" id="PF00107">
    <property type="entry name" value="ADH_zinc_N"/>
    <property type="match status" value="1"/>
</dbReference>
<dbReference type="NCBIfam" id="TIGR01751">
    <property type="entry name" value="crot-CoA-red"/>
    <property type="match status" value="1"/>
</dbReference>
<keyword evidence="1" id="KW-0521">NADP</keyword>
<dbReference type="KEGG" id="sfiy:F0344_24410"/>
<organism evidence="3 4">
    <name type="scientific">Streptomyces finlayi</name>
    <dbReference type="NCBI Taxonomy" id="67296"/>
    <lineage>
        <taxon>Bacteria</taxon>
        <taxon>Bacillati</taxon>
        <taxon>Actinomycetota</taxon>
        <taxon>Actinomycetes</taxon>
        <taxon>Kitasatosporales</taxon>
        <taxon>Streptomycetaceae</taxon>
        <taxon>Streptomyces</taxon>
    </lineage>
</organism>
<accession>A0A7G7BPQ6</accession>
<dbReference type="Pfam" id="PF08240">
    <property type="entry name" value="ADH_N"/>
    <property type="match status" value="1"/>
</dbReference>
<evidence type="ECO:0000259" key="2">
    <source>
        <dbReference type="SMART" id="SM00829"/>
    </source>
</evidence>
<gene>
    <name evidence="3" type="primary">ccrA</name>
    <name evidence="3" type="ORF">F0344_24410</name>
</gene>
<dbReference type="InterPro" id="IPR010085">
    <property type="entry name" value="Crot_CoA_red"/>
</dbReference>
<dbReference type="EC" id="1.3.1.85" evidence="3"/>
<evidence type="ECO:0000313" key="4">
    <source>
        <dbReference type="Proteomes" id="UP000515307"/>
    </source>
</evidence>
<dbReference type="InterPro" id="IPR013149">
    <property type="entry name" value="ADH-like_C"/>
</dbReference>
<dbReference type="SUPFAM" id="SSF51735">
    <property type="entry name" value="NAD(P)-binding Rossmann-fold domains"/>
    <property type="match status" value="1"/>
</dbReference>
<dbReference type="SMART" id="SM00829">
    <property type="entry name" value="PKS_ER"/>
    <property type="match status" value="1"/>
</dbReference>
<dbReference type="Proteomes" id="UP000515307">
    <property type="component" value="Chromosome"/>
</dbReference>
<feature type="domain" description="Enoyl reductase (ER)" evidence="2">
    <location>
        <begin position="45"/>
        <end position="406"/>
    </location>
</feature>
<dbReference type="PANTHER" id="PTHR44154:SF1">
    <property type="entry name" value="QUINONE OXIDOREDUCTASE"/>
    <property type="match status" value="1"/>
</dbReference>
<dbReference type="InterPro" id="IPR013154">
    <property type="entry name" value="ADH-like_N"/>
</dbReference>
<reference evidence="4" key="1">
    <citation type="submission" date="2019-10" db="EMBL/GenBank/DDBJ databases">
        <title>Antimicrobial potential of Antarctic Bacteria.</title>
        <authorList>
            <person name="Benaud N."/>
            <person name="Edwards R.J."/>
            <person name="Ferrari B.C."/>
        </authorList>
    </citation>
    <scope>NUCLEOTIDE SEQUENCE [LARGE SCALE GENOMIC DNA]</scope>
    <source>
        <strain evidence="4">NBSH44</strain>
    </source>
</reference>
<keyword evidence="3" id="KW-0560">Oxidoreductase</keyword>
<dbReference type="Gene3D" id="3.90.180.10">
    <property type="entry name" value="Medium-chain alcohol dehydrogenases, catalytic domain"/>
    <property type="match status" value="2"/>
</dbReference>